<protein>
    <submittedName>
        <fullName evidence="1">Uncharacterized protein</fullName>
    </submittedName>
</protein>
<accession>A0A097PAL8</accession>
<name>A0A097PAL8_9CAUD</name>
<keyword evidence="2" id="KW-1185">Reference proteome</keyword>
<evidence type="ECO:0000313" key="1">
    <source>
        <dbReference type="EMBL" id="AIU44273.2"/>
    </source>
</evidence>
<gene>
    <name evidence="1" type="ORF">RG2014_019</name>
</gene>
<dbReference type="Proteomes" id="UP000030040">
    <property type="component" value="Segment"/>
</dbReference>
<dbReference type="KEGG" id="vg:24638704"/>
<organism evidence="1 2">
    <name type="scientific">Delftia phage RG-2014</name>
    <dbReference type="NCBI Taxonomy" id="1563661"/>
    <lineage>
        <taxon>Viruses</taxon>
        <taxon>Duplodnaviria</taxon>
        <taxon>Heunggongvirae</taxon>
        <taxon>Uroviricota</taxon>
        <taxon>Caudoviricetes</taxon>
        <taxon>Schitoviridae</taxon>
        <taxon>Dendoorenvirus</taxon>
        <taxon>Dendoorenvirus RG2014</taxon>
    </lineage>
</organism>
<evidence type="ECO:0000313" key="2">
    <source>
        <dbReference type="Proteomes" id="UP000030040"/>
    </source>
</evidence>
<dbReference type="GeneID" id="24638704"/>
<sequence>MNTIRTAMAAQINASRNYSIEPEEEGLVMFGGPIAQVKECKLDSNGMVAGLELTLGSICPEQTKRPYCPECGHHDVSIDAVGEWCTVANDWVLKDTYNSGGCCECGASELKRFDVMTDAEHTAHWQAKLDEKGKELALSVDKDQGVLYRTEQLPNGGVKLFLKLTEKGKLSFAKEMGLPSANMGSFAAISIGD</sequence>
<dbReference type="RefSeq" id="YP_009148382.2">
    <property type="nucleotide sequence ID" value="NC_027348.2"/>
</dbReference>
<dbReference type="EMBL" id="KM879221">
    <property type="protein sequence ID" value="AIU44273.2"/>
    <property type="molecule type" value="Genomic_DNA"/>
</dbReference>
<proteinExistence type="predicted"/>
<reference evidence="2" key="1">
    <citation type="submission" date="2014-10" db="EMBL/GenBank/DDBJ databases">
        <title>Draft genome sequence of lytic bacteriophage specific to a multidrug resistant bacterium Delftia tsuruhatensis ARB-1.</title>
        <authorList>
            <person name="Bhattacharjee A.S."/>
            <person name="Motlagh A.M."/>
            <person name="Goel R."/>
        </authorList>
    </citation>
    <scope>NUCLEOTIDE SEQUENCE [LARGE SCALE GENOMIC DNA]</scope>
</reference>